<feature type="binding site" evidence="9">
    <location>
        <begin position="176"/>
        <end position="183"/>
    </location>
    <ligand>
        <name>NAD(+)</name>
        <dbReference type="ChEBI" id="CHEBI:57540"/>
    </ligand>
</feature>
<dbReference type="NCBIfam" id="NF005884">
    <property type="entry name" value="PRK07846.1"/>
    <property type="match status" value="1"/>
</dbReference>
<gene>
    <name evidence="15" type="ORF">EDL96_04315</name>
</gene>
<dbReference type="Pfam" id="PF07992">
    <property type="entry name" value="Pyr_redox_2"/>
    <property type="match status" value="1"/>
</dbReference>
<reference evidence="15 16" key="1">
    <citation type="submission" date="2018-10" db="EMBL/GenBank/DDBJ databases">
        <title>Kocuria sp. M5W7-7, whole genome shotgun sequence.</title>
        <authorList>
            <person name="Tuo L."/>
        </authorList>
    </citation>
    <scope>NUCLEOTIDE SEQUENCE [LARGE SCALE GENOMIC DNA]</scope>
    <source>
        <strain evidence="15 16">M5W7-7</strain>
    </source>
</reference>
<feature type="domain" description="Pyridine nucleotide-disulphide oxidoreductase dimerisation" evidence="13">
    <location>
        <begin position="367"/>
        <end position="476"/>
    </location>
</feature>
<keyword evidence="2 11" id="KW-0285">Flavoprotein</keyword>
<keyword evidence="5 9" id="KW-0520">NAD</keyword>
<dbReference type="PRINTS" id="PR00368">
    <property type="entry name" value="FADPNR"/>
</dbReference>
<keyword evidence="7 11" id="KW-0676">Redox-active center</keyword>
<feature type="region of interest" description="Disordered" evidence="12">
    <location>
        <begin position="245"/>
        <end position="270"/>
    </location>
</feature>
<dbReference type="GO" id="GO:0050627">
    <property type="term" value="F:mycothione reductase [NAD(P)H] activity"/>
    <property type="evidence" value="ECO:0007669"/>
    <property type="project" value="UniProtKB-EC"/>
</dbReference>
<evidence type="ECO:0000256" key="2">
    <source>
        <dbReference type="ARBA" id="ARBA00022630"/>
    </source>
</evidence>
<dbReference type="SUPFAM" id="SSF55424">
    <property type="entry name" value="FAD/NAD-linked reductases, dimerisation (C-terminal) domain"/>
    <property type="match status" value="1"/>
</dbReference>
<dbReference type="Gene3D" id="3.30.390.30">
    <property type="match status" value="1"/>
</dbReference>
<evidence type="ECO:0000313" key="15">
    <source>
        <dbReference type="EMBL" id="ROZ64012.1"/>
    </source>
</evidence>
<evidence type="ECO:0000256" key="4">
    <source>
        <dbReference type="ARBA" id="ARBA00023002"/>
    </source>
</evidence>
<accession>A0A3N3ZUI6</accession>
<keyword evidence="4 11" id="KW-0560">Oxidoreductase</keyword>
<comment type="caution">
    <text evidence="15">The sequence shown here is derived from an EMBL/GenBank/DDBJ whole genome shotgun (WGS) entry which is preliminary data.</text>
</comment>
<dbReference type="Gene3D" id="3.50.50.60">
    <property type="entry name" value="FAD/NAD(P)-binding domain"/>
    <property type="match status" value="2"/>
</dbReference>
<evidence type="ECO:0000256" key="12">
    <source>
        <dbReference type="SAM" id="MobiDB-lite"/>
    </source>
</evidence>
<dbReference type="InterPro" id="IPR001100">
    <property type="entry name" value="Pyr_nuc-diS_OxRdtase"/>
</dbReference>
<comment type="similarity">
    <text evidence="1 11">Belongs to the class-I pyridine nucleotide-disulfide oxidoreductase family.</text>
</comment>
<evidence type="ECO:0000259" key="14">
    <source>
        <dbReference type="Pfam" id="PF07992"/>
    </source>
</evidence>
<evidence type="ECO:0000256" key="7">
    <source>
        <dbReference type="ARBA" id="ARBA00023284"/>
    </source>
</evidence>
<keyword evidence="9" id="KW-0547">Nucleotide-binding</keyword>
<dbReference type="GO" id="GO:0004148">
    <property type="term" value="F:dihydrolipoyl dehydrogenase (NADH) activity"/>
    <property type="evidence" value="ECO:0007669"/>
    <property type="project" value="TreeGrafter"/>
</dbReference>
<feature type="binding site" evidence="9">
    <location>
        <position position="48"/>
    </location>
    <ligand>
        <name>FAD</name>
        <dbReference type="ChEBI" id="CHEBI:57692"/>
    </ligand>
</feature>
<dbReference type="GO" id="GO:0050660">
    <property type="term" value="F:flavin adenine dinucleotide binding"/>
    <property type="evidence" value="ECO:0007669"/>
    <property type="project" value="TreeGrafter"/>
</dbReference>
<dbReference type="PANTHER" id="PTHR22912:SF217">
    <property type="entry name" value="DIHYDROLIPOYL DEHYDROGENASE"/>
    <property type="match status" value="1"/>
</dbReference>
<evidence type="ECO:0000313" key="16">
    <source>
        <dbReference type="Proteomes" id="UP000270616"/>
    </source>
</evidence>
<evidence type="ECO:0000256" key="11">
    <source>
        <dbReference type="RuleBase" id="RU003691"/>
    </source>
</evidence>
<evidence type="ECO:0000256" key="10">
    <source>
        <dbReference type="PIRSR" id="PIRSR000350-4"/>
    </source>
</evidence>
<evidence type="ECO:0000259" key="13">
    <source>
        <dbReference type="Pfam" id="PF02852"/>
    </source>
</evidence>
<evidence type="ECO:0000256" key="8">
    <source>
        <dbReference type="PIRSR" id="PIRSR000350-2"/>
    </source>
</evidence>
<comment type="cofactor">
    <cofactor evidence="9">
        <name>FAD</name>
        <dbReference type="ChEBI" id="CHEBI:57692"/>
    </cofactor>
    <text evidence="9">Binds 1 FAD per subunit.</text>
</comment>
<dbReference type="GO" id="GO:0006103">
    <property type="term" value="P:2-oxoglutarate metabolic process"/>
    <property type="evidence" value="ECO:0007669"/>
    <property type="project" value="TreeGrafter"/>
</dbReference>
<evidence type="ECO:0000256" key="1">
    <source>
        <dbReference type="ARBA" id="ARBA00007532"/>
    </source>
</evidence>
<feature type="disulfide bond" description="Redox-active" evidence="10">
    <location>
        <begin position="39"/>
        <end position="44"/>
    </location>
</feature>
<keyword evidence="16" id="KW-1185">Reference proteome</keyword>
<feature type="active site" description="Proton acceptor" evidence="8">
    <location>
        <position position="466"/>
    </location>
</feature>
<organism evidence="15 16">
    <name type="scientific">Kocuria soli</name>
    <dbReference type="NCBI Taxonomy" id="2485125"/>
    <lineage>
        <taxon>Bacteria</taxon>
        <taxon>Bacillati</taxon>
        <taxon>Actinomycetota</taxon>
        <taxon>Actinomycetes</taxon>
        <taxon>Micrococcales</taxon>
        <taxon>Micrococcaceae</taxon>
        <taxon>Kocuria</taxon>
    </lineage>
</organism>
<dbReference type="EMBL" id="RKMF01000004">
    <property type="protein sequence ID" value="ROZ64012.1"/>
    <property type="molecule type" value="Genomic_DNA"/>
</dbReference>
<evidence type="ECO:0000256" key="6">
    <source>
        <dbReference type="ARBA" id="ARBA00023157"/>
    </source>
</evidence>
<dbReference type="InterPro" id="IPR023753">
    <property type="entry name" value="FAD/NAD-binding_dom"/>
</dbReference>
<feature type="domain" description="FAD/NAD(P)-binding" evidence="14">
    <location>
        <begin position="4"/>
        <end position="344"/>
    </location>
</feature>
<dbReference type="PANTHER" id="PTHR22912">
    <property type="entry name" value="DISULFIDE OXIDOREDUCTASE"/>
    <property type="match status" value="1"/>
</dbReference>
<feature type="binding site" evidence="9">
    <location>
        <position position="331"/>
    </location>
    <ligand>
        <name>FAD</name>
        <dbReference type="ChEBI" id="CHEBI:57692"/>
    </ligand>
</feature>
<dbReference type="EC" id="1.8.1.15" evidence="15"/>
<feature type="binding site" evidence="9">
    <location>
        <position position="283"/>
    </location>
    <ligand>
        <name>NAD(+)</name>
        <dbReference type="ChEBI" id="CHEBI:57540"/>
    </ligand>
</feature>
<evidence type="ECO:0000256" key="5">
    <source>
        <dbReference type="ARBA" id="ARBA00023027"/>
    </source>
</evidence>
<dbReference type="InterPro" id="IPR016156">
    <property type="entry name" value="FAD/NAD-linked_Rdtase_dimer_sf"/>
</dbReference>
<dbReference type="Pfam" id="PF02852">
    <property type="entry name" value="Pyr_redox_dim"/>
    <property type="match status" value="1"/>
</dbReference>
<evidence type="ECO:0000256" key="9">
    <source>
        <dbReference type="PIRSR" id="PIRSR000350-3"/>
    </source>
</evidence>
<name>A0A3N3ZUI6_9MICC</name>
<dbReference type="RefSeq" id="WP_123824592.1">
    <property type="nucleotide sequence ID" value="NZ_RKMF01000004.1"/>
</dbReference>
<protein>
    <submittedName>
        <fullName evidence="15">Mycothione reductase</fullName>
        <ecNumber evidence="15">1.8.1.15</ecNumber>
    </submittedName>
</protein>
<dbReference type="PROSITE" id="PS00076">
    <property type="entry name" value="PYRIDINE_REDOX_1"/>
    <property type="match status" value="1"/>
</dbReference>
<dbReference type="InterPro" id="IPR050151">
    <property type="entry name" value="Class-I_Pyr_Nuc-Dis_Oxidored"/>
</dbReference>
<dbReference type="InterPro" id="IPR004099">
    <property type="entry name" value="Pyr_nucl-diS_OxRdtase_dimer"/>
</dbReference>
<sequence>MRAHDVIIIGSGSGNSLLGPDYENLDVAIIDGGTFGGTCLNVGCIPTKMYVYPAEVAQSARELGPLGVTVDVDAADVDWPAIRDRIFGRIDAISEGGLDYRRSLPNVTVYQEHVRFTGPRTLVTDSGQELTAPKIVIASGSRVELPDLPGLDLPQVHTSDTVMRLPEWPARVVIVGGGYIAAEFAHIFHGLGAHVTQLNRSDRLLRGQDREIAERFRESAQDQWDLQLGWTPHAIVPADDGTVTVRSTRTAPEEDRRDAAQQSTVEGPGTREDVADVVLMATGRRPNTDLLDPAAAGLGIDPESGLLRVDEYQRVLDADGNVMDGLWALGDICSPAQLKHVANHEARVVAHNVIHPEDPVAADHRFIPAAVFTHPEIASVGMTEDQARAQHERVAVKSQAFGDVAYGWAMEDRRGVCKVIADPATGQLLGAHLIGPHASILIQPLIQAMSTGQTVQDIARGQYWIHPSLTEVVENALLGLDLD</sequence>
<dbReference type="SUPFAM" id="SSF51905">
    <property type="entry name" value="FAD/NAD(P)-binding domain"/>
    <property type="match status" value="1"/>
</dbReference>
<dbReference type="OrthoDB" id="9800167at2"/>
<dbReference type="InterPro" id="IPR012999">
    <property type="entry name" value="Pyr_OxRdtase_I_AS"/>
</dbReference>
<dbReference type="PRINTS" id="PR00411">
    <property type="entry name" value="PNDRDTASEI"/>
</dbReference>
<proteinExistence type="inferred from homology"/>
<dbReference type="InterPro" id="IPR036188">
    <property type="entry name" value="FAD/NAD-bd_sf"/>
</dbReference>
<keyword evidence="6" id="KW-1015">Disulfide bond</keyword>
<keyword evidence="3 9" id="KW-0274">FAD</keyword>
<dbReference type="PIRSF" id="PIRSF000350">
    <property type="entry name" value="Mercury_reductase_MerA"/>
    <property type="match status" value="1"/>
</dbReference>
<dbReference type="Proteomes" id="UP000270616">
    <property type="component" value="Unassembled WGS sequence"/>
</dbReference>
<dbReference type="AlphaFoldDB" id="A0A3N3ZUI6"/>
<evidence type="ECO:0000256" key="3">
    <source>
        <dbReference type="ARBA" id="ARBA00022827"/>
    </source>
</evidence>